<keyword evidence="3 6" id="KW-0812">Transmembrane</keyword>
<dbReference type="GO" id="GO:0022904">
    <property type="term" value="P:respiratory electron transport chain"/>
    <property type="evidence" value="ECO:0007669"/>
    <property type="project" value="InterPro"/>
</dbReference>
<dbReference type="Gene3D" id="1.20.950.20">
    <property type="entry name" value="Transmembrane di-heme cytochromes, Chain C"/>
    <property type="match status" value="1"/>
</dbReference>
<evidence type="ECO:0000256" key="5">
    <source>
        <dbReference type="ARBA" id="ARBA00023136"/>
    </source>
</evidence>
<dbReference type="Pfam" id="PF01292">
    <property type="entry name" value="Ni_hydr_CYTB"/>
    <property type="match status" value="1"/>
</dbReference>
<evidence type="ECO:0000256" key="4">
    <source>
        <dbReference type="ARBA" id="ARBA00022989"/>
    </source>
</evidence>
<name>A0A191ZIY9_9GAMM</name>
<dbReference type="GO" id="GO:0009055">
    <property type="term" value="F:electron transfer activity"/>
    <property type="evidence" value="ECO:0007669"/>
    <property type="project" value="InterPro"/>
</dbReference>
<dbReference type="PANTHER" id="PTHR30485">
    <property type="entry name" value="NI/FE-HYDROGENASE 1 B-TYPE CYTOCHROME SUBUNIT"/>
    <property type="match status" value="1"/>
</dbReference>
<dbReference type="InterPro" id="IPR051542">
    <property type="entry name" value="Hydrogenase_cytochrome"/>
</dbReference>
<evidence type="ECO:0000256" key="2">
    <source>
        <dbReference type="ARBA" id="ARBA00022475"/>
    </source>
</evidence>
<evidence type="ECO:0000256" key="3">
    <source>
        <dbReference type="ARBA" id="ARBA00022692"/>
    </source>
</evidence>
<dbReference type="GO" id="GO:0020037">
    <property type="term" value="F:heme binding"/>
    <property type="evidence" value="ECO:0007669"/>
    <property type="project" value="TreeGrafter"/>
</dbReference>
<feature type="transmembrane region" description="Helical" evidence="6">
    <location>
        <begin position="154"/>
        <end position="175"/>
    </location>
</feature>
<dbReference type="RefSeq" id="WP_066101426.1">
    <property type="nucleotide sequence ID" value="NZ_CP016027.1"/>
</dbReference>
<dbReference type="SUPFAM" id="SSF81342">
    <property type="entry name" value="Transmembrane di-heme cytochromes"/>
    <property type="match status" value="1"/>
</dbReference>
<feature type="transmembrane region" description="Helical" evidence="6">
    <location>
        <begin position="52"/>
        <end position="69"/>
    </location>
</feature>
<feature type="transmembrane region" description="Helical" evidence="6">
    <location>
        <begin position="104"/>
        <end position="126"/>
    </location>
</feature>
<keyword evidence="4 6" id="KW-1133">Transmembrane helix</keyword>
<dbReference type="PANTHER" id="PTHR30485:SF2">
    <property type="entry name" value="BLL0597 PROTEIN"/>
    <property type="match status" value="1"/>
</dbReference>
<evidence type="ECO:0000256" key="1">
    <source>
        <dbReference type="ARBA" id="ARBA00004651"/>
    </source>
</evidence>
<evidence type="ECO:0000313" key="8">
    <source>
        <dbReference type="EMBL" id="ANJ67812.1"/>
    </source>
</evidence>
<evidence type="ECO:0000256" key="6">
    <source>
        <dbReference type="SAM" id="Phobius"/>
    </source>
</evidence>
<reference evidence="8 9" key="1">
    <citation type="submission" date="2016-06" db="EMBL/GenBank/DDBJ databases">
        <title>Insight into the functional genes involving in sulfur oxidation in Pearl River water.</title>
        <authorList>
            <person name="Luo J."/>
            <person name="Tan X."/>
            <person name="Lin W."/>
        </authorList>
    </citation>
    <scope>NUCLEOTIDE SEQUENCE [LARGE SCALE GENOMIC DNA]</scope>
    <source>
        <strain evidence="8 9">LS2</strain>
    </source>
</reference>
<dbReference type="STRING" id="1860122.A9404_10860"/>
<dbReference type="OrthoDB" id="196472at2"/>
<keyword evidence="2" id="KW-1003">Cell membrane</keyword>
<dbReference type="Proteomes" id="UP000078596">
    <property type="component" value="Chromosome"/>
</dbReference>
<protein>
    <recommendedName>
        <fullName evidence="7">Cytochrome b561 bacterial/Ni-hydrogenase domain-containing protein</fullName>
    </recommendedName>
</protein>
<sequence>MSEPNPPLTTRVRVWDLPVRIVHWLLVLGVIALWYTAEVWDSIDNLDWHMDIGFAMIGLLVFRILWGFFGSDTARFRQFVKGPDQIRAYLKEPGKSVFLGHNPLGALSVLAMLLSLLIQVITGLFAHDELYTSAPLSQYVSSKTSGLLTEIHHLNFNILLALIGLHLAAIAFYQFRKHDPLVQAMITGKKRLQADQHIRNPNPRFAGWIPFIIIALIAVGTAYVFATQIPTIAHLLAPGRG</sequence>
<proteinExistence type="predicted"/>
<accession>A0A191ZIY9</accession>
<dbReference type="InterPro" id="IPR016174">
    <property type="entry name" value="Di-haem_cyt_TM"/>
</dbReference>
<feature type="transmembrane region" description="Helical" evidence="6">
    <location>
        <begin position="205"/>
        <end position="226"/>
    </location>
</feature>
<dbReference type="EMBL" id="CP016027">
    <property type="protein sequence ID" value="ANJ67812.1"/>
    <property type="molecule type" value="Genomic_DNA"/>
</dbReference>
<feature type="domain" description="Cytochrome b561 bacterial/Ni-hydrogenase" evidence="7">
    <location>
        <begin position="14"/>
        <end position="188"/>
    </location>
</feature>
<keyword evidence="5 6" id="KW-0472">Membrane</keyword>
<dbReference type="GO" id="GO:0005886">
    <property type="term" value="C:plasma membrane"/>
    <property type="evidence" value="ECO:0007669"/>
    <property type="project" value="UniProtKB-SubCell"/>
</dbReference>
<gene>
    <name evidence="8" type="ORF">A9404_10860</name>
</gene>
<dbReference type="InterPro" id="IPR011577">
    <property type="entry name" value="Cyt_b561_bac/Ni-Hgenase"/>
</dbReference>
<dbReference type="KEGG" id="haz:A9404_10860"/>
<evidence type="ECO:0000259" key="7">
    <source>
        <dbReference type="Pfam" id="PF01292"/>
    </source>
</evidence>
<evidence type="ECO:0000313" key="9">
    <source>
        <dbReference type="Proteomes" id="UP000078596"/>
    </source>
</evidence>
<organism evidence="8 9">
    <name type="scientific">Halothiobacillus diazotrophicus</name>
    <dbReference type="NCBI Taxonomy" id="1860122"/>
    <lineage>
        <taxon>Bacteria</taxon>
        <taxon>Pseudomonadati</taxon>
        <taxon>Pseudomonadota</taxon>
        <taxon>Gammaproteobacteria</taxon>
        <taxon>Chromatiales</taxon>
        <taxon>Halothiobacillaceae</taxon>
        <taxon>Halothiobacillus</taxon>
    </lineage>
</organism>
<keyword evidence="9" id="KW-1185">Reference proteome</keyword>
<comment type="subcellular location">
    <subcellularLocation>
        <location evidence="1">Cell membrane</location>
        <topology evidence="1">Multi-pass membrane protein</topology>
    </subcellularLocation>
</comment>
<feature type="transmembrane region" description="Helical" evidence="6">
    <location>
        <begin position="21"/>
        <end position="40"/>
    </location>
</feature>
<dbReference type="AlphaFoldDB" id="A0A191ZIY9"/>